<evidence type="ECO:0000256" key="1">
    <source>
        <dbReference type="ARBA" id="ARBA00001964"/>
    </source>
</evidence>
<comment type="catalytic activity">
    <reaction evidence="8 9">
        <text>N(6)-[(R)-lipoyl]-L-lysyl-[protein] + pyruvate + H(+) = N(6)-[(R)-S(8)-acetyldihydrolipoyl]-L-lysyl-[protein] + CO2</text>
        <dbReference type="Rhea" id="RHEA:19189"/>
        <dbReference type="Rhea" id="RHEA-COMP:10474"/>
        <dbReference type="Rhea" id="RHEA-COMP:10478"/>
        <dbReference type="ChEBI" id="CHEBI:15361"/>
        <dbReference type="ChEBI" id="CHEBI:15378"/>
        <dbReference type="ChEBI" id="CHEBI:16526"/>
        <dbReference type="ChEBI" id="CHEBI:83099"/>
        <dbReference type="ChEBI" id="CHEBI:83111"/>
        <dbReference type="EC" id="1.2.4.1"/>
    </reaction>
</comment>
<evidence type="ECO:0000256" key="5">
    <source>
        <dbReference type="ARBA" id="ARBA00023002"/>
    </source>
</evidence>
<dbReference type="STRING" id="1409788.NC99_19370"/>
<evidence type="ECO:0000259" key="13">
    <source>
        <dbReference type="Pfam" id="PF22613"/>
    </source>
</evidence>
<dbReference type="SUPFAM" id="SSF52922">
    <property type="entry name" value="TK C-terminal domain-like"/>
    <property type="match status" value="1"/>
</dbReference>
<comment type="cofactor">
    <cofactor evidence="10">
        <name>Mg(2+)</name>
        <dbReference type="ChEBI" id="CHEBI:18420"/>
    </cofactor>
</comment>
<dbReference type="PATRIC" id="fig|1409788.3.peg.2007"/>
<dbReference type="InterPro" id="IPR005474">
    <property type="entry name" value="Transketolase_N"/>
</dbReference>
<keyword evidence="10" id="KW-0479">Metal-binding</keyword>
<feature type="domain" description="Transketolase N-terminal" evidence="11">
    <location>
        <begin position="193"/>
        <end position="299"/>
    </location>
</feature>
<dbReference type="InterPro" id="IPR051157">
    <property type="entry name" value="PDH/Transketolase"/>
</dbReference>
<evidence type="ECO:0000256" key="3">
    <source>
        <dbReference type="ARBA" id="ARBA00012281"/>
    </source>
</evidence>
<dbReference type="InterPro" id="IPR004660">
    <property type="entry name" value="PDH_E1"/>
</dbReference>
<dbReference type="InterPro" id="IPR035807">
    <property type="entry name" value="PDC_E1_N"/>
</dbReference>
<dbReference type="NCBIfam" id="TIGR00759">
    <property type="entry name" value="aceE"/>
    <property type="match status" value="1"/>
</dbReference>
<accession>A0A0L8V9U9</accession>
<sequence length="888" mass="100405">MTKQNHSHKIHEFENQEWLDSIDYIIENEDADRVDELIELLENRARAKGIRLKSPVNTPYVNTIPVSDEVDYPGNRELERKIKSIIRWNAMAMVVQANKKQDGIGGHISTYASSATLYEVGFNHFFRGADSGTSADMVYFQGHSSPGIYARSFLEGRFSKKLLENFRRELNPKGGLSSYPHPRLMPDYWRFPTVSMGLGPIMAIYQARFNKYLQDKGLLEESDQKVWAFIGDGEMDEPESLGAITLASREDLDNLIFVVNCNLQRLDGPVRGNSSIIQELEAAFYGAGWNVIKVILGENWDPLLEKDKSGLLIKRLGELVDGRRQKFSISDGDVIRKEFFGKYKELLKLVEDLSDDELVKLRRGGHDPLKVYNAYKKASESTNGPTVILTQTVKGYGLGEAGEGRNITHQQKKLNEEELIHFRDRFNIPISDEDLAEAPFYKPAEDSDEIQYLKKQREKLNGFLPVRNEETVDFEMPDSEVFEEFLKGSGKREVATTMAAVQLLSKLLKDKNIGKLIVPIVPDESRTFGMDALFRQVGIYAHKGQLYEPVDRDSLLYYKEAKDGAILEEGITEAGSMSSFIAAGTAYSAHQINCIPFYIFYSMFGFQRVGDLIWAAADARTKGFLLGGTAGRTTLAGEGLQHQDGQSHLLALSVPTVQAYDPAFAYELAVIVKNGIKRMYVDGEDIFYYITIMNEKYKMPAKPPRKGIEEGIINGMYPFRSSRKNEHNLHLLGSGSILNEALKAADILKKDYDIFSEVWSVTSYKQLYDNAIETERQNRLNDSKIKSYIEEAVGKEEGIFVAASDYVKALPLSVSKWFPGTFEALGTDGFGLSEHRDELREHFEVNAKHIVWCTLLALHKQKKIDQKTLKEAKEKLQITGEKKSPLRP</sequence>
<keyword evidence="15" id="KW-1185">Reference proteome</keyword>
<dbReference type="InterPro" id="IPR029061">
    <property type="entry name" value="THDP-binding"/>
</dbReference>
<dbReference type="FunFam" id="3.40.50.970:FF:000011">
    <property type="entry name" value="Pyruvate dehydrogenase E1 component"/>
    <property type="match status" value="1"/>
</dbReference>
<organism evidence="14 15">
    <name type="scientific">Sunxiuqinia dokdonensis</name>
    <dbReference type="NCBI Taxonomy" id="1409788"/>
    <lineage>
        <taxon>Bacteria</taxon>
        <taxon>Pseudomonadati</taxon>
        <taxon>Bacteroidota</taxon>
        <taxon>Bacteroidia</taxon>
        <taxon>Marinilabiliales</taxon>
        <taxon>Prolixibacteraceae</taxon>
        <taxon>Sunxiuqinia</taxon>
    </lineage>
</organism>
<evidence type="ECO:0000256" key="10">
    <source>
        <dbReference type="PIRSR" id="PIRSR000156-1"/>
    </source>
</evidence>
<dbReference type="InterPro" id="IPR009014">
    <property type="entry name" value="Transketo_C/PFOR_II"/>
</dbReference>
<dbReference type="Gene3D" id="3.40.50.920">
    <property type="match status" value="1"/>
</dbReference>
<dbReference type="PIRSF" id="PIRSF000156">
    <property type="entry name" value="Pyruvate_dh_E1"/>
    <property type="match status" value="1"/>
</dbReference>
<evidence type="ECO:0000313" key="15">
    <source>
        <dbReference type="Proteomes" id="UP000036958"/>
    </source>
</evidence>
<feature type="binding site" evidence="10">
    <location>
        <position position="264"/>
    </location>
    <ligand>
        <name>Mg(2+)</name>
        <dbReference type="ChEBI" id="CHEBI:18420"/>
    </ligand>
</feature>
<evidence type="ECO:0000259" key="11">
    <source>
        <dbReference type="Pfam" id="PF00456"/>
    </source>
</evidence>
<evidence type="ECO:0000256" key="8">
    <source>
        <dbReference type="ARBA" id="ARBA00051231"/>
    </source>
</evidence>
<keyword evidence="7 9" id="KW-0670">Pyruvate</keyword>
<dbReference type="AlphaFoldDB" id="A0A0L8V9U9"/>
<dbReference type="EC" id="1.2.4.1" evidence="3 9"/>
<dbReference type="EMBL" id="LGIA01000147">
    <property type="protein sequence ID" value="KOH45245.1"/>
    <property type="molecule type" value="Genomic_DNA"/>
</dbReference>
<dbReference type="OrthoDB" id="8732661at2"/>
<evidence type="ECO:0000256" key="7">
    <source>
        <dbReference type="ARBA" id="ARBA00023317"/>
    </source>
</evidence>
<gene>
    <name evidence="14" type="ORF">NC99_19370</name>
</gene>
<comment type="caution">
    <text evidence="14">The sequence shown here is derived from an EMBL/GenBank/DDBJ whole genome shotgun (WGS) entry which is preliminary data.</text>
</comment>
<name>A0A0L8V9U9_9BACT</name>
<evidence type="ECO:0000313" key="14">
    <source>
        <dbReference type="EMBL" id="KOH45245.1"/>
    </source>
</evidence>
<evidence type="ECO:0000256" key="9">
    <source>
        <dbReference type="PIRNR" id="PIRNR000156"/>
    </source>
</evidence>
<dbReference type="PANTHER" id="PTHR43825:SF3">
    <property type="entry name" value="PYRUVATE DEHYDROGENASE E1 COMPONENT"/>
    <property type="match status" value="1"/>
</dbReference>
<dbReference type="InterPro" id="IPR041621">
    <property type="entry name" value="PDH_E1_M"/>
</dbReference>
<dbReference type="SUPFAM" id="SSF52518">
    <property type="entry name" value="Thiamin diphosphate-binding fold (THDP-binding)"/>
    <property type="match status" value="2"/>
</dbReference>
<evidence type="ECO:0000259" key="12">
    <source>
        <dbReference type="Pfam" id="PF17831"/>
    </source>
</evidence>
<comment type="function">
    <text evidence="2 9">Component of the pyruvate dehydrogenase (PDH) complex, that catalyzes the overall conversion of pyruvate to acetyl-CoA and CO(2).</text>
</comment>
<protein>
    <recommendedName>
        <fullName evidence="4 9">Pyruvate dehydrogenase E1 component</fullName>
        <ecNumber evidence="3 9">1.2.4.1</ecNumber>
    </recommendedName>
</protein>
<evidence type="ECO:0000256" key="2">
    <source>
        <dbReference type="ARBA" id="ARBA00003157"/>
    </source>
</evidence>
<dbReference type="CDD" id="cd02017">
    <property type="entry name" value="TPP_E1_EcPDC_like"/>
    <property type="match status" value="1"/>
</dbReference>
<dbReference type="PANTHER" id="PTHR43825">
    <property type="entry name" value="PYRUVATE DEHYDROGENASE E1 COMPONENT"/>
    <property type="match status" value="1"/>
</dbReference>
<dbReference type="Pfam" id="PF17831">
    <property type="entry name" value="PDH_E1_M"/>
    <property type="match status" value="1"/>
</dbReference>
<dbReference type="Gene3D" id="3.40.50.970">
    <property type="match status" value="2"/>
</dbReference>
<feature type="binding site" evidence="10">
    <location>
        <position position="232"/>
    </location>
    <ligand>
        <name>Mg(2+)</name>
        <dbReference type="ChEBI" id="CHEBI:18420"/>
    </ligand>
</feature>
<comment type="cofactor">
    <cofactor evidence="1 9">
        <name>thiamine diphosphate</name>
        <dbReference type="ChEBI" id="CHEBI:58937"/>
    </cofactor>
</comment>
<feature type="binding site" evidence="10">
    <location>
        <position position="262"/>
    </location>
    <ligand>
        <name>Mg(2+)</name>
        <dbReference type="ChEBI" id="CHEBI:18420"/>
    </ligand>
</feature>
<dbReference type="RefSeq" id="WP_053182462.1">
    <property type="nucleotide sequence ID" value="NZ_LGIA01000147.1"/>
</dbReference>
<keyword evidence="6 9" id="KW-0786">Thiamine pyrophosphate</keyword>
<proteinExistence type="predicted"/>
<dbReference type="Pfam" id="PF00456">
    <property type="entry name" value="Transketolase_N"/>
    <property type="match status" value="1"/>
</dbReference>
<dbReference type="GO" id="GO:0004739">
    <property type="term" value="F:pyruvate dehydrogenase (acetyl-transferring) activity"/>
    <property type="evidence" value="ECO:0007669"/>
    <property type="project" value="UniProtKB-EC"/>
</dbReference>
<reference evidence="15" key="1">
    <citation type="submission" date="2015-07" db="EMBL/GenBank/DDBJ databases">
        <title>Genome sequencing of Sunxiuqinia dokdonensis strain SK.</title>
        <authorList>
            <person name="Ahn S."/>
            <person name="Kim B.-C."/>
        </authorList>
    </citation>
    <scope>NUCLEOTIDE SEQUENCE [LARGE SCALE GENOMIC DNA]</scope>
    <source>
        <strain evidence="15">SK</strain>
    </source>
</reference>
<dbReference type="Proteomes" id="UP000036958">
    <property type="component" value="Unassembled WGS sequence"/>
</dbReference>
<dbReference type="GO" id="GO:0046872">
    <property type="term" value="F:metal ion binding"/>
    <property type="evidence" value="ECO:0007669"/>
    <property type="project" value="UniProtKB-KW"/>
</dbReference>
<feature type="domain" description="Pyruvate dehydrogenase E1 component middle" evidence="12">
    <location>
        <begin position="478"/>
        <end position="700"/>
    </location>
</feature>
<feature type="domain" description="Transketolase-like C-terminal" evidence="13">
    <location>
        <begin position="715"/>
        <end position="845"/>
    </location>
</feature>
<dbReference type="InterPro" id="IPR055152">
    <property type="entry name" value="Transketolase-like_C_2"/>
</dbReference>
<keyword evidence="5 9" id="KW-0560">Oxidoreductase</keyword>
<evidence type="ECO:0000256" key="4">
    <source>
        <dbReference type="ARBA" id="ARBA00017172"/>
    </source>
</evidence>
<evidence type="ECO:0000256" key="6">
    <source>
        <dbReference type="ARBA" id="ARBA00023052"/>
    </source>
</evidence>
<keyword evidence="10" id="KW-0460">Magnesium</keyword>
<dbReference type="Pfam" id="PF22613">
    <property type="entry name" value="Transketolase_C_1"/>
    <property type="match status" value="1"/>
</dbReference>